<protein>
    <submittedName>
        <fullName evidence="1">PD-(D/E)XK nuclease superfamily protein</fullName>
    </submittedName>
</protein>
<evidence type="ECO:0000313" key="2">
    <source>
        <dbReference type="Proteomes" id="UP000076296"/>
    </source>
</evidence>
<name>A0AAJ0QTH5_ACIBA</name>
<sequence>MELALSHIKALWDRTANKPLDINRDQPAQSTHDTRRLVKCWASGTEVYFDPIEHAYTDAQGNKYLGGSTFAHRYTTEFPSEIISGKMAEKYGVSQEEILAMWELNSEASTTVGSALHAALQLREQYANLSRAIKGGSLEACTTGNPILRPIVEAFFEGREHEVAVPEAFVADPKRHHCGFIDRLLIEDDGVWVEDYKTSKDVQKSETILEPFKDLVPNTQLGTYWLQLSFYSRILNVHGKNVKGLRVHHWTGKAWETHEHPVIDLDAAFKEN</sequence>
<organism evidence="1 2">
    <name type="scientific">Acinetobacter baumannii</name>
    <dbReference type="NCBI Taxonomy" id="470"/>
    <lineage>
        <taxon>Bacteria</taxon>
        <taxon>Pseudomonadati</taxon>
        <taxon>Pseudomonadota</taxon>
        <taxon>Gammaproteobacteria</taxon>
        <taxon>Moraxellales</taxon>
        <taxon>Moraxellaceae</taxon>
        <taxon>Acinetobacter</taxon>
        <taxon>Acinetobacter calcoaceticus/baumannii complex</taxon>
    </lineage>
</organism>
<dbReference type="SUPFAM" id="SSF52980">
    <property type="entry name" value="Restriction endonuclease-like"/>
    <property type="match status" value="1"/>
</dbReference>
<evidence type="ECO:0000313" key="1">
    <source>
        <dbReference type="EMBL" id="KZA06725.1"/>
    </source>
</evidence>
<dbReference type="InterPro" id="IPR011335">
    <property type="entry name" value="Restrct_endonuc-II-like"/>
</dbReference>
<dbReference type="AlphaFoldDB" id="A0AAJ0QTH5"/>
<dbReference type="Gene3D" id="3.90.320.10">
    <property type="match status" value="1"/>
</dbReference>
<proteinExistence type="predicted"/>
<dbReference type="InterPro" id="IPR011604">
    <property type="entry name" value="PDDEXK-like_dom_sf"/>
</dbReference>
<accession>A0AAJ0QTH5</accession>
<dbReference type="Proteomes" id="UP000076296">
    <property type="component" value="Unassembled WGS sequence"/>
</dbReference>
<reference evidence="1 2" key="1">
    <citation type="submission" date="2016-01" db="EMBL/GenBank/DDBJ databases">
        <title>Draft sequences of Acinetobacter baumannii isolates from wounded military personnel.</title>
        <authorList>
            <person name="Arivett B.A."/>
            <person name="Fiester S.E."/>
            <person name="Ream D.C."/>
            <person name="Actis L.A."/>
        </authorList>
    </citation>
    <scope>NUCLEOTIDE SEQUENCE [LARGE SCALE GENOMIC DNA]</scope>
    <source>
        <strain evidence="1 2">AB2828</strain>
    </source>
</reference>
<dbReference type="EMBL" id="LRDT01000094">
    <property type="protein sequence ID" value="KZA06725.1"/>
    <property type="molecule type" value="Genomic_DNA"/>
</dbReference>
<gene>
    <name evidence="1" type="ORF">LV35_04240</name>
</gene>
<dbReference type="RefSeq" id="WP_062937386.1">
    <property type="nucleotide sequence ID" value="NZ_LRDT01000094.1"/>
</dbReference>
<comment type="caution">
    <text evidence="1">The sequence shown here is derived from an EMBL/GenBank/DDBJ whole genome shotgun (WGS) entry which is preliminary data.</text>
</comment>